<feature type="region of interest" description="Disordered" evidence="4">
    <location>
        <begin position="78"/>
        <end position="122"/>
    </location>
</feature>
<dbReference type="Proteomes" id="UP001630127">
    <property type="component" value="Unassembled WGS sequence"/>
</dbReference>
<dbReference type="InterPro" id="IPR009057">
    <property type="entry name" value="Homeodomain-like_sf"/>
</dbReference>
<feature type="region of interest" description="Disordered" evidence="4">
    <location>
        <begin position="237"/>
        <end position="333"/>
    </location>
</feature>
<dbReference type="PANTHER" id="PTHR47713:SF2">
    <property type="entry name" value="HOMEODOMAIN-LIKE SUPERFAMILY PROTEIN"/>
    <property type="match status" value="1"/>
</dbReference>
<dbReference type="SMART" id="SM00389">
    <property type="entry name" value="HOX"/>
    <property type="match status" value="1"/>
</dbReference>
<accession>A0ABD2Z9F0</accession>
<dbReference type="EMBL" id="JBJUIK010000010">
    <property type="protein sequence ID" value="KAL3516088.1"/>
    <property type="molecule type" value="Genomic_DNA"/>
</dbReference>
<evidence type="ECO:0000256" key="1">
    <source>
        <dbReference type="ARBA" id="ARBA00004123"/>
    </source>
</evidence>
<keyword evidence="2 3" id="KW-0371">Homeobox</keyword>
<dbReference type="Pfam" id="PF00046">
    <property type="entry name" value="Homeodomain"/>
    <property type="match status" value="1"/>
</dbReference>
<feature type="compositionally biased region" description="Acidic residues" evidence="4">
    <location>
        <begin position="505"/>
        <end position="518"/>
    </location>
</feature>
<protein>
    <recommendedName>
        <fullName evidence="5">Homeobox domain-containing protein</fullName>
    </recommendedName>
</protein>
<dbReference type="GO" id="GO:0003677">
    <property type="term" value="F:DNA binding"/>
    <property type="evidence" value="ECO:0007669"/>
    <property type="project" value="UniProtKB-UniRule"/>
</dbReference>
<feature type="compositionally biased region" description="Basic and acidic residues" evidence="4">
    <location>
        <begin position="322"/>
        <end position="333"/>
    </location>
</feature>
<feature type="domain" description="Homeobox" evidence="5">
    <location>
        <begin position="12"/>
        <end position="72"/>
    </location>
</feature>
<dbReference type="PROSITE" id="PS50071">
    <property type="entry name" value="HOMEOBOX_2"/>
    <property type="match status" value="1"/>
</dbReference>
<organism evidence="6 7">
    <name type="scientific">Cinchona calisaya</name>
    <dbReference type="NCBI Taxonomy" id="153742"/>
    <lineage>
        <taxon>Eukaryota</taxon>
        <taxon>Viridiplantae</taxon>
        <taxon>Streptophyta</taxon>
        <taxon>Embryophyta</taxon>
        <taxon>Tracheophyta</taxon>
        <taxon>Spermatophyta</taxon>
        <taxon>Magnoliopsida</taxon>
        <taxon>eudicotyledons</taxon>
        <taxon>Gunneridae</taxon>
        <taxon>Pentapetalae</taxon>
        <taxon>asterids</taxon>
        <taxon>lamiids</taxon>
        <taxon>Gentianales</taxon>
        <taxon>Rubiaceae</taxon>
        <taxon>Cinchonoideae</taxon>
        <taxon>Cinchoneae</taxon>
        <taxon>Cinchona</taxon>
    </lineage>
</organism>
<evidence type="ECO:0000313" key="7">
    <source>
        <dbReference type="Proteomes" id="UP001630127"/>
    </source>
</evidence>
<comment type="caution">
    <text evidence="6">The sequence shown here is derived from an EMBL/GenBank/DDBJ whole genome shotgun (WGS) entry which is preliminary data.</text>
</comment>
<keyword evidence="2 3" id="KW-0238">DNA-binding</keyword>
<keyword evidence="2 3" id="KW-0539">Nucleus</keyword>
<evidence type="ECO:0000313" key="6">
    <source>
        <dbReference type="EMBL" id="KAL3516088.1"/>
    </source>
</evidence>
<comment type="subcellular location">
    <subcellularLocation>
        <location evidence="1 2 3">Nucleus</location>
    </subcellularLocation>
</comment>
<gene>
    <name evidence="6" type="ORF">ACH5RR_022990</name>
</gene>
<reference evidence="6 7" key="1">
    <citation type="submission" date="2024-11" db="EMBL/GenBank/DDBJ databases">
        <title>A near-complete genome assembly of Cinchona calisaya.</title>
        <authorList>
            <person name="Lian D.C."/>
            <person name="Zhao X.W."/>
            <person name="Wei L."/>
        </authorList>
    </citation>
    <scope>NUCLEOTIDE SEQUENCE [LARGE SCALE GENOMIC DNA]</scope>
    <source>
        <tissue evidence="6">Nenye</tissue>
    </source>
</reference>
<dbReference type="AlphaFoldDB" id="A0ABD2Z9F0"/>
<proteinExistence type="predicted"/>
<dbReference type="InterPro" id="IPR001356">
    <property type="entry name" value="HD"/>
</dbReference>
<evidence type="ECO:0000259" key="5">
    <source>
        <dbReference type="PROSITE" id="PS50071"/>
    </source>
</evidence>
<dbReference type="GO" id="GO:0005634">
    <property type="term" value="C:nucleus"/>
    <property type="evidence" value="ECO:0007669"/>
    <property type="project" value="UniProtKB-SubCell"/>
</dbReference>
<evidence type="ECO:0000256" key="3">
    <source>
        <dbReference type="RuleBase" id="RU000682"/>
    </source>
</evidence>
<dbReference type="CDD" id="cd00086">
    <property type="entry name" value="homeodomain"/>
    <property type="match status" value="1"/>
</dbReference>
<feature type="compositionally biased region" description="Polar residues" evidence="4">
    <location>
        <begin position="265"/>
        <end position="285"/>
    </location>
</feature>
<sequence>MAEHSEDDKALPEMNKKRIVKTRAQVEALEKFYDEHKYPAETMKEELAKTIGLTDKQVSGWFCHRRLKDKRLLNPEAYANGRQDRSSGIIQDRGSGLKQDSCGSTKQGDDRNFDPKEVESRRLTGQEYSAADLIYELGSHYTGNHGCADDTSSGSSSSLRNMSFPRDRNRFAMASSRYQTQGLPIERKDVKPRTGPSGYLKVKGQIENPAITAVKRQLGRHYRADGPPLGVEFDPLPPGAFESPTQEPPNESCYAEEPVLPRSPEVSTVHKNPNLGNGAQYSSKTSSHDSEMDRKRSILAHGPDLSENYFPPKSKQKSALHNHGDFDLRRSSPMDIHEGSARKTRVYDSRGPDRRPKHFVGGMSLDSVSGYHHSHIYDPRVNSERADPWLQNSNDRNPKVAPAEHFVYKPSNLTSKGVEYDDFKHKGLSTKMPKERKISGDGIAVNGNSDPARPKVPHKNGLTPAKRIGDKLPQQHYSKKPSWSEVPPWTNQASRSAAEMPTSFSEDDENADTSSSEE</sequence>
<dbReference type="Gene3D" id="1.10.10.60">
    <property type="entry name" value="Homeodomain-like"/>
    <property type="match status" value="1"/>
</dbReference>
<dbReference type="PANTHER" id="PTHR47713">
    <property type="entry name" value="HOMEODOMAIN-LIKE SUPERFAMILY PROTEIN"/>
    <property type="match status" value="1"/>
</dbReference>
<feature type="DNA-binding region" description="Homeobox" evidence="2">
    <location>
        <begin position="14"/>
        <end position="73"/>
    </location>
</feature>
<keyword evidence="7" id="KW-1185">Reference proteome</keyword>
<dbReference type="SUPFAM" id="SSF46689">
    <property type="entry name" value="Homeodomain-like"/>
    <property type="match status" value="1"/>
</dbReference>
<name>A0ABD2Z9F0_9GENT</name>
<evidence type="ECO:0000256" key="4">
    <source>
        <dbReference type="SAM" id="MobiDB-lite"/>
    </source>
</evidence>
<feature type="compositionally biased region" description="Basic and acidic residues" evidence="4">
    <location>
        <begin position="286"/>
        <end position="296"/>
    </location>
</feature>
<feature type="compositionally biased region" description="Basic and acidic residues" evidence="4">
    <location>
        <begin position="107"/>
        <end position="122"/>
    </location>
</feature>
<evidence type="ECO:0000256" key="2">
    <source>
        <dbReference type="PROSITE-ProRule" id="PRU00108"/>
    </source>
</evidence>
<feature type="region of interest" description="Disordered" evidence="4">
    <location>
        <begin position="431"/>
        <end position="518"/>
    </location>
</feature>